<organism evidence="3 4">
    <name type="scientific">Rhodococcus globerulus</name>
    <dbReference type="NCBI Taxonomy" id="33008"/>
    <lineage>
        <taxon>Bacteria</taxon>
        <taxon>Bacillati</taxon>
        <taxon>Actinomycetota</taxon>
        <taxon>Actinomycetes</taxon>
        <taxon>Mycobacteriales</taxon>
        <taxon>Nocardiaceae</taxon>
        <taxon>Rhodococcus</taxon>
    </lineage>
</organism>
<reference evidence="3 4" key="1">
    <citation type="submission" date="2023-10" db="EMBL/GenBank/DDBJ databases">
        <title>Development of a sustainable strategy for remediation of hydrocarbon-contaminated territories based on the waste exchange concept.</title>
        <authorList>
            <person name="Krivoruchko A."/>
        </authorList>
    </citation>
    <scope>NUCLEOTIDE SEQUENCE [LARGE SCALE GENOMIC DNA]</scope>
    <source>
        <strain evidence="3 4">IEGM 1203</strain>
    </source>
</reference>
<dbReference type="SMART" id="SM00886">
    <property type="entry name" value="Dabb"/>
    <property type="match status" value="1"/>
</dbReference>
<dbReference type="Gene3D" id="3.30.70.100">
    <property type="match status" value="1"/>
</dbReference>
<sequence>MLKHVVLIKFNPDVDDSYIAAVGEKVDALPRAIEQVRSVAYGSDVALTSGSCDFAIVIDLFKAEDYEAYAAHETHLELVELIKKGVESRTVVDFEC</sequence>
<feature type="domain" description="Stress-response A/B barrel" evidence="2">
    <location>
        <begin position="2"/>
        <end position="94"/>
    </location>
</feature>
<dbReference type="Pfam" id="PF07876">
    <property type="entry name" value="Dabb"/>
    <property type="match status" value="1"/>
</dbReference>
<dbReference type="Proteomes" id="UP001185927">
    <property type="component" value="Unassembled WGS sequence"/>
</dbReference>
<dbReference type="InterPro" id="IPR011008">
    <property type="entry name" value="Dimeric_a/b-barrel"/>
</dbReference>
<evidence type="ECO:0000313" key="4">
    <source>
        <dbReference type="Proteomes" id="UP001185927"/>
    </source>
</evidence>
<dbReference type="InterPro" id="IPR013097">
    <property type="entry name" value="Dabb"/>
</dbReference>
<dbReference type="EMBL" id="JAWLKB010000073">
    <property type="protein sequence ID" value="MDV6271729.1"/>
    <property type="molecule type" value="Genomic_DNA"/>
</dbReference>
<evidence type="ECO:0000259" key="2">
    <source>
        <dbReference type="PROSITE" id="PS51502"/>
    </source>
</evidence>
<dbReference type="InterPro" id="IPR044662">
    <property type="entry name" value="HS1/DABB1-like"/>
</dbReference>
<dbReference type="PROSITE" id="PS51502">
    <property type="entry name" value="S_R_A_B_BARREL"/>
    <property type="match status" value="1"/>
</dbReference>
<evidence type="ECO:0000313" key="3">
    <source>
        <dbReference type="EMBL" id="MDV6271729.1"/>
    </source>
</evidence>
<gene>
    <name evidence="3" type="ORF">R3Q16_34655</name>
</gene>
<evidence type="ECO:0000256" key="1">
    <source>
        <dbReference type="ARBA" id="ARBA00011738"/>
    </source>
</evidence>
<dbReference type="PANTHER" id="PTHR33178">
    <property type="match status" value="1"/>
</dbReference>
<protein>
    <submittedName>
        <fullName evidence="3">Dabb family protein</fullName>
    </submittedName>
</protein>
<comment type="subunit">
    <text evidence="1">Homodimer.</text>
</comment>
<proteinExistence type="predicted"/>
<keyword evidence="4" id="KW-1185">Reference proteome</keyword>
<dbReference type="PANTHER" id="PTHR33178:SF10">
    <property type="entry name" value="STRESS-RESPONSE A_B BARREL DOMAIN-CONTAINING PROTEIN"/>
    <property type="match status" value="1"/>
</dbReference>
<name>A0ABU4C5P5_RHOGO</name>
<dbReference type="RefSeq" id="WP_317546379.1">
    <property type="nucleotide sequence ID" value="NZ_JAWLKB010000073.1"/>
</dbReference>
<comment type="caution">
    <text evidence="3">The sequence shown here is derived from an EMBL/GenBank/DDBJ whole genome shotgun (WGS) entry which is preliminary data.</text>
</comment>
<accession>A0ABU4C5P5</accession>
<dbReference type="SUPFAM" id="SSF54909">
    <property type="entry name" value="Dimeric alpha+beta barrel"/>
    <property type="match status" value="1"/>
</dbReference>